<dbReference type="Gene3D" id="3.50.50.60">
    <property type="entry name" value="FAD/NAD(P)-binding domain"/>
    <property type="match status" value="1"/>
</dbReference>
<name>X1C7Y1_9ZZZZ</name>
<gene>
    <name evidence="1" type="ORF">S01H4_27182</name>
</gene>
<reference evidence="1" key="1">
    <citation type="journal article" date="2014" name="Front. Microbiol.">
        <title>High frequency of phylogenetically diverse reductive dehalogenase-homologous genes in deep subseafloor sedimentary metagenomes.</title>
        <authorList>
            <person name="Kawai M."/>
            <person name="Futagami T."/>
            <person name="Toyoda A."/>
            <person name="Takaki Y."/>
            <person name="Nishi S."/>
            <person name="Hori S."/>
            <person name="Arai W."/>
            <person name="Tsubouchi T."/>
            <person name="Morono Y."/>
            <person name="Uchiyama I."/>
            <person name="Ito T."/>
            <person name="Fujiyama A."/>
            <person name="Inagaki F."/>
            <person name="Takami H."/>
        </authorList>
    </citation>
    <scope>NUCLEOTIDE SEQUENCE</scope>
    <source>
        <strain evidence="1">Expedition CK06-06</strain>
    </source>
</reference>
<dbReference type="SUPFAM" id="SSF51905">
    <property type="entry name" value="FAD/NAD(P)-binding domain"/>
    <property type="match status" value="1"/>
</dbReference>
<dbReference type="AlphaFoldDB" id="X1C7Y1"/>
<evidence type="ECO:0000313" key="1">
    <source>
        <dbReference type="EMBL" id="GAG89417.1"/>
    </source>
</evidence>
<dbReference type="InterPro" id="IPR036188">
    <property type="entry name" value="FAD/NAD-bd_sf"/>
</dbReference>
<accession>X1C7Y1</accession>
<sequence length="55" mass="5948">MVYLKKILKKEKIVIVGNGVAGNSAADTIKSINPFAEVTIVSDNKNYFYSACALP</sequence>
<feature type="non-terminal residue" evidence="1">
    <location>
        <position position="55"/>
    </location>
</feature>
<comment type="caution">
    <text evidence="1">The sequence shown here is derived from an EMBL/GenBank/DDBJ whole genome shotgun (WGS) entry which is preliminary data.</text>
</comment>
<protein>
    <recommendedName>
        <fullName evidence="2">FAD/NAD(P)-binding domain-containing protein</fullName>
    </recommendedName>
</protein>
<proteinExistence type="predicted"/>
<dbReference type="EMBL" id="BART01013231">
    <property type="protein sequence ID" value="GAG89417.1"/>
    <property type="molecule type" value="Genomic_DNA"/>
</dbReference>
<evidence type="ECO:0008006" key="2">
    <source>
        <dbReference type="Google" id="ProtNLM"/>
    </source>
</evidence>
<organism evidence="1">
    <name type="scientific">marine sediment metagenome</name>
    <dbReference type="NCBI Taxonomy" id="412755"/>
    <lineage>
        <taxon>unclassified sequences</taxon>
        <taxon>metagenomes</taxon>
        <taxon>ecological metagenomes</taxon>
    </lineage>
</organism>